<organism evidence="3 5">
    <name type="scientific">Crassostrea virginica</name>
    <name type="common">Eastern oyster</name>
    <dbReference type="NCBI Taxonomy" id="6565"/>
    <lineage>
        <taxon>Eukaryota</taxon>
        <taxon>Metazoa</taxon>
        <taxon>Spiralia</taxon>
        <taxon>Lophotrochozoa</taxon>
        <taxon>Mollusca</taxon>
        <taxon>Bivalvia</taxon>
        <taxon>Autobranchia</taxon>
        <taxon>Pteriomorphia</taxon>
        <taxon>Ostreida</taxon>
        <taxon>Ostreoidea</taxon>
        <taxon>Ostreidae</taxon>
        <taxon>Crassostrea</taxon>
    </lineage>
</organism>
<dbReference type="AlphaFoldDB" id="A0A8B8D2E4"/>
<feature type="compositionally biased region" description="Basic and acidic residues" evidence="2">
    <location>
        <begin position="364"/>
        <end position="377"/>
    </location>
</feature>
<feature type="compositionally biased region" description="Low complexity" evidence="2">
    <location>
        <begin position="411"/>
        <end position="421"/>
    </location>
</feature>
<proteinExistence type="inferred from homology"/>
<evidence type="ECO:0000313" key="6">
    <source>
        <dbReference type="RefSeq" id="XP_022320975.1"/>
    </source>
</evidence>
<evidence type="ECO:0000313" key="5">
    <source>
        <dbReference type="RefSeq" id="XP_022320966.1"/>
    </source>
</evidence>
<feature type="compositionally biased region" description="Basic and acidic residues" evidence="2">
    <location>
        <begin position="212"/>
        <end position="222"/>
    </location>
</feature>
<dbReference type="GO" id="GO:0098978">
    <property type="term" value="C:glutamatergic synapse"/>
    <property type="evidence" value="ECO:0007669"/>
    <property type="project" value="TreeGrafter"/>
</dbReference>
<dbReference type="GeneID" id="111123126"/>
<dbReference type="OrthoDB" id="10023951at2759"/>
<reference evidence="4 5" key="2">
    <citation type="submission" date="2025-04" db="UniProtKB">
        <authorList>
            <consortium name="RefSeq"/>
        </authorList>
    </citation>
    <scope>IDENTIFICATION</scope>
    <source>
        <tissue evidence="4 5">Whole sample</tissue>
    </source>
</reference>
<reference evidence="3" key="1">
    <citation type="submission" date="2024-06" db="UniProtKB">
        <authorList>
            <consortium name="RefSeq"/>
        </authorList>
    </citation>
    <scope>NUCLEOTIDE SEQUENCE [LARGE SCALE GENOMIC DNA]</scope>
    <source>
        <tissue evidence="6 7">Whole sample</tissue>
    </source>
</reference>
<dbReference type="GO" id="GO:0023052">
    <property type="term" value="P:signaling"/>
    <property type="evidence" value="ECO:0007669"/>
    <property type="project" value="InterPro"/>
</dbReference>
<dbReference type="GO" id="GO:0099572">
    <property type="term" value="C:postsynaptic specialization"/>
    <property type="evidence" value="ECO:0007669"/>
    <property type="project" value="TreeGrafter"/>
</dbReference>
<dbReference type="Pfam" id="PF03359">
    <property type="entry name" value="GKAP"/>
    <property type="match status" value="1"/>
</dbReference>
<accession>A0A8B8D2E4</accession>
<dbReference type="GO" id="GO:0060090">
    <property type="term" value="F:molecular adaptor activity"/>
    <property type="evidence" value="ECO:0007669"/>
    <property type="project" value="TreeGrafter"/>
</dbReference>
<feature type="compositionally biased region" description="Basic and acidic residues" evidence="2">
    <location>
        <begin position="234"/>
        <end position="248"/>
    </location>
</feature>
<feature type="region of interest" description="Disordered" evidence="2">
    <location>
        <begin position="165"/>
        <end position="542"/>
    </location>
</feature>
<dbReference type="RefSeq" id="XP_022320966.1">
    <property type="nucleotide sequence ID" value="XM_022465258.1"/>
</dbReference>
<feature type="compositionally biased region" description="Basic residues" evidence="2">
    <location>
        <begin position="301"/>
        <end position="311"/>
    </location>
</feature>
<dbReference type="RefSeq" id="XP_022320984.1">
    <property type="nucleotide sequence ID" value="XM_022465276.1"/>
</dbReference>
<feature type="compositionally biased region" description="Basic and acidic residues" evidence="2">
    <location>
        <begin position="397"/>
        <end position="410"/>
    </location>
</feature>
<evidence type="ECO:0000313" key="7">
    <source>
        <dbReference type="RefSeq" id="XP_022320984.1"/>
    </source>
</evidence>
<feature type="compositionally biased region" description="Polar residues" evidence="2">
    <location>
        <begin position="74"/>
        <end position="85"/>
    </location>
</feature>
<protein>
    <submittedName>
        <fullName evidence="4 5">Disks large-associated protein 4-like</fullName>
    </submittedName>
</protein>
<dbReference type="PANTHER" id="PTHR12353">
    <property type="entry name" value="DISKS LARGE-ASSOCIATED PROTEIN DAP SAP90/PSD-95-ASSOCIATED PROTEIN"/>
    <property type="match status" value="1"/>
</dbReference>
<dbReference type="RefSeq" id="XP_022320955.1">
    <property type="nucleotide sequence ID" value="XM_022465247.1"/>
</dbReference>
<feature type="region of interest" description="Disordered" evidence="2">
    <location>
        <begin position="1"/>
        <end position="51"/>
    </location>
</feature>
<dbReference type="KEGG" id="cvn:111123126"/>
<feature type="compositionally biased region" description="Polar residues" evidence="2">
    <location>
        <begin position="223"/>
        <end position="233"/>
    </location>
</feature>
<feature type="compositionally biased region" description="Polar residues" evidence="2">
    <location>
        <begin position="379"/>
        <end position="396"/>
    </location>
</feature>
<comment type="similarity">
    <text evidence="1">Belongs to the SAPAP family.</text>
</comment>
<dbReference type="InterPro" id="IPR005026">
    <property type="entry name" value="SAPAP"/>
</dbReference>
<evidence type="ECO:0000313" key="3">
    <source>
        <dbReference type="Proteomes" id="UP000694844"/>
    </source>
</evidence>
<feature type="compositionally biased region" description="Basic and acidic residues" evidence="2">
    <location>
        <begin position="165"/>
        <end position="183"/>
    </location>
</feature>
<dbReference type="Proteomes" id="UP000694844">
    <property type="component" value="Chromosome 1"/>
</dbReference>
<evidence type="ECO:0000313" key="4">
    <source>
        <dbReference type="RefSeq" id="XP_022320955.1"/>
    </source>
</evidence>
<feature type="compositionally biased region" description="Polar residues" evidence="2">
    <location>
        <begin position="476"/>
        <end position="490"/>
    </location>
</feature>
<sequence>MDTLAPQSVLDHRSNKKEAHVVSDHITRQKSRHPQSLSGDTEEEEVDIRVPQPYRTSFSAVLTPVRLKKERSRSTSPARVLTSSMKSEHGAATRRVSPKHVTYDAKVTVRHSDSFEHETEELQGDELNSSIDPAFDPSFTEYETPRKGDYSSKIREMTELIVKEYSDSNGVDVKDSSQSEGKRVMGRQNGKNGLANGGAPSPQKSAPPVHQLAREYDHDRTVSYRQAITNQYSDEVKKLAEAKIEERYPPGPRITHNSLVKDVKAERSNSVPSQQGREDGNRLTPTKRSVGGSIGNFFRKLSPRLGRKSHKDKGSTSSMDTAGSQQEDSFSRSKVRSSFLKLMGRSKRRSSSGSRSQDSLDNLSVDREAGFVQEDKPSQMPTASNRILKSIEQNTIAERDVYQRFKEKQSPKSSSESSSPQGEVHRQSRPQALRATPALSPQGGDKENFTQRDGPSYGGEHSASGSRVRMEPPSSLEVTQTPRLNTSADQGSIGDLSLENVMTDVEASRRGGPIASSQQPVSARRENTIRSESAVSPASLPGDNYSNKLRSASQNGVLFTSMPKLGSPAEVEFKDTTKTPSYLKLSCAVSGYGRYSQYSSYKSIEKRSPYSSCSSLLSDHRSVTDMPVTRVSSPMRRTSATSSNLELGLICPQPLVYDNGLDSHGASENGQNVLPDDHYPTGDRQQDGEYFLRITQQWENRLLSHVQQVEGDLENTSIPEDVRGKIRAAVGKAHLLISQKFKQFRELCAEHMNPSEDGKVLKWADLQGFWEMIKIQADNIDDNFAELDLMRQNGWKELAVHSRGSSVNSSPKSGSISLSNGSTPSGTPGSRRKTNKAKDTPESSPERTEKMRAAAKAREEARKKMLADRRAAMKQKPKQEDVEIFVS</sequence>
<dbReference type="RefSeq" id="XP_022320975.1">
    <property type="nucleotide sequence ID" value="XM_022465267.1"/>
</dbReference>
<dbReference type="PANTHER" id="PTHR12353:SF31">
    <property type="entry name" value="LD44824P"/>
    <property type="match status" value="1"/>
</dbReference>
<gene>
    <name evidence="4 5 6 7" type="primary">LOC111123126</name>
</gene>
<name>A0A8B8D2E4_CRAVI</name>
<feature type="compositionally biased region" description="Low complexity" evidence="2">
    <location>
        <begin position="802"/>
        <end position="829"/>
    </location>
</feature>
<feature type="region of interest" description="Disordered" evidence="2">
    <location>
        <begin position="112"/>
        <end position="151"/>
    </location>
</feature>
<evidence type="ECO:0000256" key="1">
    <source>
        <dbReference type="ARBA" id="ARBA00008839"/>
    </source>
</evidence>
<feature type="compositionally biased region" description="Basic and acidic residues" evidence="2">
    <location>
        <begin position="836"/>
        <end position="881"/>
    </location>
</feature>
<evidence type="ECO:0000256" key="2">
    <source>
        <dbReference type="SAM" id="MobiDB-lite"/>
    </source>
</evidence>
<keyword evidence="3" id="KW-1185">Reference proteome</keyword>
<feature type="region of interest" description="Disordered" evidence="2">
    <location>
        <begin position="802"/>
        <end position="887"/>
    </location>
</feature>
<feature type="compositionally biased region" description="Basic and acidic residues" evidence="2">
    <location>
        <begin position="10"/>
        <end position="27"/>
    </location>
</feature>
<feature type="region of interest" description="Disordered" evidence="2">
    <location>
        <begin position="65"/>
        <end position="99"/>
    </location>
</feature>
<feature type="compositionally biased region" description="Polar residues" evidence="2">
    <location>
        <begin position="315"/>
        <end position="328"/>
    </location>
</feature>